<gene>
    <name evidence="3" type="ORF">ASU31_04925</name>
</gene>
<dbReference type="Gene3D" id="3.30.565.10">
    <property type="entry name" value="Histidine kinase-like ATPase, C-terminal domain"/>
    <property type="match status" value="1"/>
</dbReference>
<dbReference type="STRING" id="687842.ASU31_04925"/>
<keyword evidence="1" id="KW-0812">Transmembrane</keyword>
<feature type="transmembrane region" description="Helical" evidence="1">
    <location>
        <begin position="76"/>
        <end position="97"/>
    </location>
</feature>
<name>A0A0T5VT28_9SPHI</name>
<accession>A0A0T5VT28</accession>
<proteinExistence type="predicted"/>
<dbReference type="AlphaFoldDB" id="A0A0T5VT28"/>
<keyword evidence="4" id="KW-1185">Reference proteome</keyword>
<dbReference type="RefSeq" id="WP_057931268.1">
    <property type="nucleotide sequence ID" value="NZ_LMZQ01000003.1"/>
</dbReference>
<dbReference type="OrthoDB" id="9792992at2"/>
<dbReference type="PANTHER" id="PTHR34220">
    <property type="entry name" value="SENSOR HISTIDINE KINASE YPDA"/>
    <property type="match status" value="1"/>
</dbReference>
<dbReference type="GO" id="GO:0016020">
    <property type="term" value="C:membrane"/>
    <property type="evidence" value="ECO:0007669"/>
    <property type="project" value="InterPro"/>
</dbReference>
<feature type="domain" description="Signal transduction histidine kinase internal region" evidence="2">
    <location>
        <begin position="167"/>
        <end position="245"/>
    </location>
</feature>
<keyword evidence="1" id="KW-0472">Membrane</keyword>
<comment type="caution">
    <text evidence="3">The sequence shown here is derived from an EMBL/GenBank/DDBJ whole genome shotgun (WGS) entry which is preliminary data.</text>
</comment>
<dbReference type="Proteomes" id="UP000051950">
    <property type="component" value="Unassembled WGS sequence"/>
</dbReference>
<evidence type="ECO:0000259" key="2">
    <source>
        <dbReference type="Pfam" id="PF06580"/>
    </source>
</evidence>
<reference evidence="3 4" key="1">
    <citation type="submission" date="2015-11" db="EMBL/GenBank/DDBJ databases">
        <title>Sequence of Pedobacter ginsenosidimutans.</title>
        <authorList>
            <person name="Carson E."/>
            <person name="Keyser V."/>
            <person name="Newman J."/>
            <person name="Miller J."/>
        </authorList>
    </citation>
    <scope>NUCLEOTIDE SEQUENCE [LARGE SCALE GENOMIC DNA]</scope>
    <source>
        <strain evidence="3 4">KACC 14530</strain>
    </source>
</reference>
<sequence>MEKKPYISLYWKCQLIGWSVAALYWTFQGWSAAGSFRIDMAVVQFVSDVVMYILITHLYRNFANKNHWQDLALQKLIWRMLIVIPVMGIFYTIVTISKLYLVRLLFLSHPPQSFADFFSLNAAGIFVAGIRLMAIWLLAYHLYHYAKREMRLSIENARLELSFKQSQLDNLSAQLNPHFLFNALNNIKSLVYTRPNDAGRAIDLLSELLRSGLYKGSAMLIRLNEEIDLVRDYLELEGLRMEERLQYDLDIDISLSGLMVPRLCIQTLVENAVKHGVALEKQGGKIEVIINEQNGLVSICVLNPGKLEQDKKVAGIGLRNLKERLDLSYQHHASFSLYKVEQKVCAEIKIPIR</sequence>
<dbReference type="EMBL" id="LMZQ01000003">
    <property type="protein sequence ID" value="KRT17022.1"/>
    <property type="molecule type" value="Genomic_DNA"/>
</dbReference>
<dbReference type="GO" id="GO:0000155">
    <property type="term" value="F:phosphorelay sensor kinase activity"/>
    <property type="evidence" value="ECO:0007669"/>
    <property type="project" value="InterPro"/>
</dbReference>
<keyword evidence="1" id="KW-1133">Transmembrane helix</keyword>
<organism evidence="3 4">
    <name type="scientific">Pedobacter ginsenosidimutans</name>
    <dbReference type="NCBI Taxonomy" id="687842"/>
    <lineage>
        <taxon>Bacteria</taxon>
        <taxon>Pseudomonadati</taxon>
        <taxon>Bacteroidota</taxon>
        <taxon>Sphingobacteriia</taxon>
        <taxon>Sphingobacteriales</taxon>
        <taxon>Sphingobacteriaceae</taxon>
        <taxon>Pedobacter</taxon>
    </lineage>
</organism>
<evidence type="ECO:0000313" key="4">
    <source>
        <dbReference type="Proteomes" id="UP000051950"/>
    </source>
</evidence>
<dbReference type="SUPFAM" id="SSF55874">
    <property type="entry name" value="ATPase domain of HSP90 chaperone/DNA topoisomerase II/histidine kinase"/>
    <property type="match status" value="1"/>
</dbReference>
<evidence type="ECO:0000256" key="1">
    <source>
        <dbReference type="SAM" id="Phobius"/>
    </source>
</evidence>
<protein>
    <recommendedName>
        <fullName evidence="2">Signal transduction histidine kinase internal region domain-containing protein</fullName>
    </recommendedName>
</protein>
<feature type="transmembrane region" description="Helical" evidence="1">
    <location>
        <begin position="9"/>
        <end position="27"/>
    </location>
</feature>
<dbReference type="InterPro" id="IPR050640">
    <property type="entry name" value="Bact_2-comp_sensor_kinase"/>
</dbReference>
<dbReference type="InterPro" id="IPR036890">
    <property type="entry name" value="HATPase_C_sf"/>
</dbReference>
<evidence type="ECO:0000313" key="3">
    <source>
        <dbReference type="EMBL" id="KRT17022.1"/>
    </source>
</evidence>
<dbReference type="InterPro" id="IPR010559">
    <property type="entry name" value="Sig_transdc_His_kin_internal"/>
</dbReference>
<dbReference type="PANTHER" id="PTHR34220:SF7">
    <property type="entry name" value="SENSOR HISTIDINE KINASE YPDA"/>
    <property type="match status" value="1"/>
</dbReference>
<feature type="transmembrane region" description="Helical" evidence="1">
    <location>
        <begin position="117"/>
        <end position="143"/>
    </location>
</feature>
<dbReference type="Pfam" id="PF06580">
    <property type="entry name" value="His_kinase"/>
    <property type="match status" value="1"/>
</dbReference>
<feature type="transmembrane region" description="Helical" evidence="1">
    <location>
        <begin position="33"/>
        <end position="55"/>
    </location>
</feature>